<feature type="transmembrane region" description="Helical" evidence="5">
    <location>
        <begin position="214"/>
        <end position="231"/>
    </location>
</feature>
<dbReference type="InterPro" id="IPR010658">
    <property type="entry name" value="Nodulin-like"/>
</dbReference>
<name>A0AAP0F413_9MAGN</name>
<evidence type="ECO:0000256" key="3">
    <source>
        <dbReference type="ARBA" id="ARBA00022989"/>
    </source>
</evidence>
<dbReference type="PANTHER" id="PTHR21576:SF29">
    <property type="entry name" value="NODULIN-LIKE DOMAIN-CONTAINING PROTEIN"/>
    <property type="match status" value="1"/>
</dbReference>
<feature type="transmembrane region" description="Helical" evidence="5">
    <location>
        <begin position="80"/>
        <end position="102"/>
    </location>
</feature>
<dbReference type="AlphaFoldDB" id="A0AAP0F413"/>
<evidence type="ECO:0000256" key="4">
    <source>
        <dbReference type="ARBA" id="ARBA00023136"/>
    </source>
</evidence>
<dbReference type="Proteomes" id="UP001417504">
    <property type="component" value="Unassembled WGS sequence"/>
</dbReference>
<evidence type="ECO:0000259" key="6">
    <source>
        <dbReference type="Pfam" id="PF06813"/>
    </source>
</evidence>
<feature type="domain" description="NFD4 C-terminal" evidence="7">
    <location>
        <begin position="321"/>
        <end position="536"/>
    </location>
</feature>
<feature type="transmembrane region" description="Helical" evidence="5">
    <location>
        <begin position="394"/>
        <end position="415"/>
    </location>
</feature>
<proteinExistence type="predicted"/>
<evidence type="ECO:0000256" key="1">
    <source>
        <dbReference type="ARBA" id="ARBA00004141"/>
    </source>
</evidence>
<dbReference type="Gene3D" id="1.20.1250.20">
    <property type="entry name" value="MFS general substrate transporter like domains"/>
    <property type="match status" value="1"/>
</dbReference>
<keyword evidence="3 5" id="KW-1133">Transmembrane helix</keyword>
<feature type="transmembrane region" description="Helical" evidence="5">
    <location>
        <begin position="360"/>
        <end position="382"/>
    </location>
</feature>
<keyword evidence="4 5" id="KW-0472">Membrane</keyword>
<dbReference type="SUPFAM" id="SSF103473">
    <property type="entry name" value="MFS general substrate transporter"/>
    <property type="match status" value="1"/>
</dbReference>
<feature type="transmembrane region" description="Helical" evidence="5">
    <location>
        <begin position="421"/>
        <end position="442"/>
    </location>
</feature>
<dbReference type="InterPro" id="IPR036259">
    <property type="entry name" value="MFS_trans_sf"/>
</dbReference>
<dbReference type="InterPro" id="IPR056555">
    <property type="entry name" value="NFD4_C"/>
</dbReference>
<gene>
    <name evidence="8" type="ORF">Sjap_019316</name>
</gene>
<dbReference type="Pfam" id="PF23262">
    <property type="entry name" value="NFD4_C"/>
    <property type="match status" value="1"/>
</dbReference>
<keyword evidence="9" id="KW-1185">Reference proteome</keyword>
<dbReference type="GO" id="GO:0016020">
    <property type="term" value="C:membrane"/>
    <property type="evidence" value="ECO:0007669"/>
    <property type="project" value="UniProtKB-SubCell"/>
</dbReference>
<evidence type="ECO:0000313" key="9">
    <source>
        <dbReference type="Proteomes" id="UP001417504"/>
    </source>
</evidence>
<feature type="transmembrane region" description="Helical" evidence="5">
    <location>
        <begin position="511"/>
        <end position="530"/>
    </location>
</feature>
<reference evidence="8 9" key="1">
    <citation type="submission" date="2024-01" db="EMBL/GenBank/DDBJ databases">
        <title>Genome assemblies of Stephania.</title>
        <authorList>
            <person name="Yang L."/>
        </authorList>
    </citation>
    <scope>NUCLEOTIDE SEQUENCE [LARGE SCALE GENOMIC DNA]</scope>
    <source>
        <strain evidence="8">QJT</strain>
        <tissue evidence="8">Leaf</tissue>
    </source>
</reference>
<evidence type="ECO:0000256" key="5">
    <source>
        <dbReference type="SAM" id="Phobius"/>
    </source>
</evidence>
<keyword evidence="2 5" id="KW-0812">Transmembrane</keyword>
<feature type="transmembrane region" description="Helical" evidence="5">
    <location>
        <begin position="150"/>
        <end position="169"/>
    </location>
</feature>
<dbReference type="EMBL" id="JBBNAE010000008">
    <property type="protein sequence ID" value="KAK9102062.1"/>
    <property type="molecule type" value="Genomic_DNA"/>
</dbReference>
<dbReference type="Pfam" id="PF06813">
    <property type="entry name" value="Nodulin-like"/>
    <property type="match status" value="1"/>
</dbReference>
<evidence type="ECO:0000259" key="7">
    <source>
        <dbReference type="Pfam" id="PF23262"/>
    </source>
</evidence>
<comment type="subcellular location">
    <subcellularLocation>
        <location evidence="1">Membrane</location>
        <topology evidence="1">Multi-pass membrane protein</topology>
    </subcellularLocation>
</comment>
<feature type="transmembrane region" description="Helical" evidence="5">
    <location>
        <begin position="316"/>
        <end position="340"/>
    </location>
</feature>
<evidence type="ECO:0000313" key="8">
    <source>
        <dbReference type="EMBL" id="KAK9102062.1"/>
    </source>
</evidence>
<comment type="caution">
    <text evidence="8">The sequence shown here is derived from an EMBL/GenBank/DDBJ whole genome shotgun (WGS) entry which is preliminary data.</text>
</comment>
<sequence length="560" mass="61695">MAGGPIGFTLQLFRGRWFMLFACFLIMAVNGGTFLFGTYSKAIKHTLGYDQTTLNSLAFFKDLGANIGVIPGLIAEVTPYWFVLSFGAAANFAGYFLIWLAVTGKMTDPKVWMMRAFIAVGANSQNFANIAVLCTSIHNFPEGRGRLMGLLKGFTGVSGAIMTQVYLAVYGDDSTSLILLVGWLPAAFSIAFLFTLRKIQVARQDNEIRVFNHYLYVALSMAFFSMVMTILQKQIKFSHIAYVGSASVLCSMLLIPLGIAIRQELQLWRLKQKPIDPLELVKIEQVVRSPVREAIAASRADASCCARPKRGEDFTILQALFSVDMSLILVATFCGLGVNLTAMDNIGQIGESLGYQIHTVSTFVSLVSIWNFCGRVFAGFVSDILIEKYHLPRPAMIAAVQAFSSVAHLLVAIPFFNGSVYVSSIIVGFCYGAQMTLLYTIISELFGLKRFATLFNVGQLAVPLGSYVFNVKICGFLYDKEALKQLAEKGLTRIPGKELTCLGTQCYKKSFLLMAAVSLVGALCTTLLVCRTRNFYKGDIYKKFKDENENIKGEKQEVDG</sequence>
<evidence type="ECO:0008006" key="10">
    <source>
        <dbReference type="Google" id="ProtNLM"/>
    </source>
</evidence>
<feature type="transmembrane region" description="Helical" evidence="5">
    <location>
        <begin position="237"/>
        <end position="261"/>
    </location>
</feature>
<dbReference type="PANTHER" id="PTHR21576">
    <property type="entry name" value="UNCHARACTERIZED NODULIN-LIKE PROTEIN"/>
    <property type="match status" value="1"/>
</dbReference>
<feature type="transmembrane region" description="Helical" evidence="5">
    <location>
        <begin position="17"/>
        <end position="36"/>
    </location>
</feature>
<dbReference type="CDD" id="cd17354">
    <property type="entry name" value="MFS_Mch1p_like"/>
    <property type="match status" value="1"/>
</dbReference>
<feature type="domain" description="Nodulin-like" evidence="6">
    <location>
        <begin position="16"/>
        <end position="260"/>
    </location>
</feature>
<protein>
    <recommendedName>
        <fullName evidence="10">Nodulin-like domain-containing protein</fullName>
    </recommendedName>
</protein>
<organism evidence="8 9">
    <name type="scientific">Stephania japonica</name>
    <dbReference type="NCBI Taxonomy" id="461633"/>
    <lineage>
        <taxon>Eukaryota</taxon>
        <taxon>Viridiplantae</taxon>
        <taxon>Streptophyta</taxon>
        <taxon>Embryophyta</taxon>
        <taxon>Tracheophyta</taxon>
        <taxon>Spermatophyta</taxon>
        <taxon>Magnoliopsida</taxon>
        <taxon>Ranunculales</taxon>
        <taxon>Menispermaceae</taxon>
        <taxon>Menispermoideae</taxon>
        <taxon>Cissampelideae</taxon>
        <taxon>Stephania</taxon>
    </lineage>
</organism>
<feature type="transmembrane region" description="Helical" evidence="5">
    <location>
        <begin position="454"/>
        <end position="478"/>
    </location>
</feature>
<accession>A0AAP0F413</accession>
<evidence type="ECO:0000256" key="2">
    <source>
        <dbReference type="ARBA" id="ARBA00022692"/>
    </source>
</evidence>
<feature type="transmembrane region" description="Helical" evidence="5">
    <location>
        <begin position="175"/>
        <end position="194"/>
    </location>
</feature>